<feature type="compositionally biased region" description="Basic and acidic residues" evidence="4">
    <location>
        <begin position="8"/>
        <end position="20"/>
    </location>
</feature>
<organism evidence="7 8">
    <name type="scientific">Lates calcarifer</name>
    <name type="common">Barramundi</name>
    <name type="synonym">Holocentrus calcarifer</name>
    <dbReference type="NCBI Taxonomy" id="8187"/>
    <lineage>
        <taxon>Eukaryota</taxon>
        <taxon>Metazoa</taxon>
        <taxon>Chordata</taxon>
        <taxon>Craniata</taxon>
        <taxon>Vertebrata</taxon>
        <taxon>Euteleostomi</taxon>
        <taxon>Actinopterygii</taxon>
        <taxon>Neopterygii</taxon>
        <taxon>Teleostei</taxon>
        <taxon>Neoteleostei</taxon>
        <taxon>Acanthomorphata</taxon>
        <taxon>Carangaria</taxon>
        <taxon>Carangaria incertae sedis</taxon>
        <taxon>Centropomidae</taxon>
        <taxon>Lates</taxon>
    </lineage>
</organism>
<dbReference type="Pfam" id="PF04548">
    <property type="entry name" value="AIG1"/>
    <property type="match status" value="1"/>
</dbReference>
<dbReference type="PANTHER" id="PTHR10903">
    <property type="entry name" value="GTPASE, IMAP FAMILY MEMBER-RELATED"/>
    <property type="match status" value="1"/>
</dbReference>
<dbReference type="GO" id="GO:0005525">
    <property type="term" value="F:GTP binding"/>
    <property type="evidence" value="ECO:0007669"/>
    <property type="project" value="UniProtKB-KW"/>
</dbReference>
<dbReference type="GeneID" id="127140831"/>
<dbReference type="CDD" id="cd01852">
    <property type="entry name" value="AIG1"/>
    <property type="match status" value="1"/>
</dbReference>
<keyword evidence="5" id="KW-1133">Transmembrane helix</keyword>
<dbReference type="Gene3D" id="3.40.50.300">
    <property type="entry name" value="P-loop containing nucleotide triphosphate hydrolases"/>
    <property type="match status" value="1"/>
</dbReference>
<evidence type="ECO:0000313" key="8">
    <source>
        <dbReference type="RefSeq" id="XP_050924572.1"/>
    </source>
</evidence>
<evidence type="ECO:0000259" key="6">
    <source>
        <dbReference type="PROSITE" id="PS51720"/>
    </source>
</evidence>
<name>A0AAJ8B1C5_LATCA</name>
<evidence type="ECO:0000256" key="2">
    <source>
        <dbReference type="ARBA" id="ARBA00022741"/>
    </source>
</evidence>
<evidence type="ECO:0000313" key="7">
    <source>
        <dbReference type="Proteomes" id="UP000694890"/>
    </source>
</evidence>
<keyword evidence="5" id="KW-0812">Transmembrane</keyword>
<proteinExistence type="inferred from homology"/>
<keyword evidence="5" id="KW-0472">Membrane</keyword>
<dbReference type="InterPro" id="IPR045058">
    <property type="entry name" value="GIMA/IAN/Toc"/>
</dbReference>
<comment type="similarity">
    <text evidence="1">Belongs to the TRAFAC class TrmE-Era-EngA-EngB-Septin-like GTPase superfamily. AIG1/Toc34/Toc159-like paraseptin GTPase family. IAN subfamily.</text>
</comment>
<feature type="region of interest" description="Disordered" evidence="4">
    <location>
        <begin position="1"/>
        <end position="20"/>
    </location>
</feature>
<dbReference type="InterPro" id="IPR006703">
    <property type="entry name" value="G_AIG1"/>
</dbReference>
<dbReference type="PANTHER" id="PTHR10903:SF170">
    <property type="entry name" value="GTPASE IMAP FAMILY MEMBER 7"/>
    <property type="match status" value="1"/>
</dbReference>
<reference evidence="8" key="1">
    <citation type="submission" date="2025-08" db="UniProtKB">
        <authorList>
            <consortium name="RefSeq"/>
        </authorList>
    </citation>
    <scope>IDENTIFICATION</scope>
    <source>
        <tissue evidence="8">Brain</tissue>
    </source>
</reference>
<feature type="transmembrane region" description="Helical" evidence="5">
    <location>
        <begin position="174"/>
        <end position="200"/>
    </location>
</feature>
<dbReference type="Proteomes" id="UP000694890">
    <property type="component" value="Unplaced"/>
</dbReference>
<dbReference type="AlphaFoldDB" id="A0AAJ8B1C5"/>
<protein>
    <submittedName>
        <fullName evidence="8">GTPase IMAP family member 7-like</fullName>
    </submittedName>
</protein>
<evidence type="ECO:0000256" key="3">
    <source>
        <dbReference type="ARBA" id="ARBA00023134"/>
    </source>
</evidence>
<feature type="domain" description="AIG1-type G" evidence="6">
    <location>
        <begin position="18"/>
        <end position="253"/>
    </location>
</feature>
<dbReference type="SUPFAM" id="SSF52540">
    <property type="entry name" value="P-loop containing nucleoside triphosphate hydrolases"/>
    <property type="match status" value="1"/>
</dbReference>
<accession>A0AAJ8B1C5</accession>
<evidence type="ECO:0000256" key="5">
    <source>
        <dbReference type="SAM" id="Phobius"/>
    </source>
</evidence>
<evidence type="ECO:0000256" key="1">
    <source>
        <dbReference type="ARBA" id="ARBA00008535"/>
    </source>
</evidence>
<dbReference type="FunFam" id="3.40.50.300:FF:000366">
    <property type="entry name" value="GTPase, IMAP family member 2"/>
    <property type="match status" value="1"/>
</dbReference>
<dbReference type="PROSITE" id="PS51720">
    <property type="entry name" value="G_AIG1"/>
    <property type="match status" value="1"/>
</dbReference>
<evidence type="ECO:0000256" key="4">
    <source>
        <dbReference type="SAM" id="MobiDB-lite"/>
    </source>
</evidence>
<dbReference type="KEGG" id="lcf:127140831"/>
<keyword evidence="2" id="KW-0547">Nucleotide-binding</keyword>
<dbReference type="RefSeq" id="XP_050924572.1">
    <property type="nucleotide sequence ID" value="XM_051068615.1"/>
</dbReference>
<keyword evidence="3" id="KW-0342">GTP-binding</keyword>
<gene>
    <name evidence="8" type="primary">LOC127140831</name>
</gene>
<sequence length="253" mass="26251">MGNNYSELKNEEPKETQEPELRIVLVGKTGSGKSSSGNTILGRKVFKSEMSASSVTTECQKETGEFEGQTLAVVDTPGLFDTKKPEEKVKKEIARCISLAAPGPHVFLIVIQVGRFTKEEQDTVKIIQKVFGEEAAGYTMVLFTRWRRPGVHELLRKINSMVQRNGGSYYTNKLFIQAAALGVPIGAAVGVGVGIGVGIGIEVAVAAGVGAGVGAVGGPIGAAVGGLVGAAVGAVGAAIAVAVKKREEADARS</sequence>
<feature type="transmembrane region" description="Helical" evidence="5">
    <location>
        <begin position="220"/>
        <end position="243"/>
    </location>
</feature>
<dbReference type="InterPro" id="IPR027417">
    <property type="entry name" value="P-loop_NTPase"/>
</dbReference>